<accession>A0A6A6XZK0</accession>
<dbReference type="Proteomes" id="UP000799757">
    <property type="component" value="Unassembled WGS sequence"/>
</dbReference>
<name>A0A6A6XZK0_9PLEO</name>
<evidence type="ECO:0000256" key="1">
    <source>
        <dbReference type="SAM" id="MobiDB-lite"/>
    </source>
</evidence>
<keyword evidence="3" id="KW-1185">Reference proteome</keyword>
<gene>
    <name evidence="2" type="ORF">K505DRAFT_380940</name>
</gene>
<organism evidence="2 3">
    <name type="scientific">Melanomma pulvis-pyrius CBS 109.77</name>
    <dbReference type="NCBI Taxonomy" id="1314802"/>
    <lineage>
        <taxon>Eukaryota</taxon>
        <taxon>Fungi</taxon>
        <taxon>Dikarya</taxon>
        <taxon>Ascomycota</taxon>
        <taxon>Pezizomycotina</taxon>
        <taxon>Dothideomycetes</taxon>
        <taxon>Pleosporomycetidae</taxon>
        <taxon>Pleosporales</taxon>
        <taxon>Melanommataceae</taxon>
        <taxon>Melanomma</taxon>
    </lineage>
</organism>
<evidence type="ECO:0000313" key="3">
    <source>
        <dbReference type="Proteomes" id="UP000799757"/>
    </source>
</evidence>
<feature type="compositionally biased region" description="Low complexity" evidence="1">
    <location>
        <begin position="112"/>
        <end position="124"/>
    </location>
</feature>
<dbReference type="EMBL" id="MU001738">
    <property type="protein sequence ID" value="KAF2801164.1"/>
    <property type="molecule type" value="Genomic_DNA"/>
</dbReference>
<reference evidence="2" key="1">
    <citation type="journal article" date="2020" name="Stud. Mycol.">
        <title>101 Dothideomycetes genomes: a test case for predicting lifestyles and emergence of pathogens.</title>
        <authorList>
            <person name="Haridas S."/>
            <person name="Albert R."/>
            <person name="Binder M."/>
            <person name="Bloem J."/>
            <person name="Labutti K."/>
            <person name="Salamov A."/>
            <person name="Andreopoulos B."/>
            <person name="Baker S."/>
            <person name="Barry K."/>
            <person name="Bills G."/>
            <person name="Bluhm B."/>
            <person name="Cannon C."/>
            <person name="Castanera R."/>
            <person name="Culley D."/>
            <person name="Daum C."/>
            <person name="Ezra D."/>
            <person name="Gonzalez J."/>
            <person name="Henrissat B."/>
            <person name="Kuo A."/>
            <person name="Liang C."/>
            <person name="Lipzen A."/>
            <person name="Lutzoni F."/>
            <person name="Magnuson J."/>
            <person name="Mondo S."/>
            <person name="Nolan M."/>
            <person name="Ohm R."/>
            <person name="Pangilinan J."/>
            <person name="Park H.-J."/>
            <person name="Ramirez L."/>
            <person name="Alfaro M."/>
            <person name="Sun H."/>
            <person name="Tritt A."/>
            <person name="Yoshinaga Y."/>
            <person name="Zwiers L.-H."/>
            <person name="Turgeon B."/>
            <person name="Goodwin S."/>
            <person name="Spatafora J."/>
            <person name="Crous P."/>
            <person name="Grigoriev I."/>
        </authorList>
    </citation>
    <scope>NUCLEOTIDE SEQUENCE</scope>
    <source>
        <strain evidence="2">CBS 109.77</strain>
    </source>
</reference>
<proteinExistence type="predicted"/>
<evidence type="ECO:0000313" key="2">
    <source>
        <dbReference type="EMBL" id="KAF2801164.1"/>
    </source>
</evidence>
<sequence length="252" mass="26971">MRWERLFSARASRWSLCGDGSGRRRVVLRGRSGTLAPIKVLAGRRRDPTPSAARPHWGRCEHRAGQGALPAGQAFIFLAAAVRRPSLAPPPLAPARAELCAAGWMGSSWTSPGARRPFAPAPVAARRRPHSPGAGAPTTKSLGRGGTTKHPPSTERLPCDTLSDVSTSSGVVSHLAALRRTLTDDPAASLRINRTVMGAAPHASACYERAARRLHARSPASRWWQSPLPCTTVCHRLRYPSPEANRCSLGPS</sequence>
<dbReference type="AlphaFoldDB" id="A0A6A6XZK0"/>
<protein>
    <submittedName>
        <fullName evidence="2">Uncharacterized protein</fullName>
    </submittedName>
</protein>
<feature type="region of interest" description="Disordered" evidence="1">
    <location>
        <begin position="111"/>
        <end position="162"/>
    </location>
</feature>